<dbReference type="RefSeq" id="WP_162085345.1">
    <property type="nucleotide sequence ID" value="NZ_AP021881.1"/>
</dbReference>
<organism evidence="1 2">
    <name type="scientific">Sulfuriferula nivalis</name>
    <dbReference type="NCBI Taxonomy" id="2675298"/>
    <lineage>
        <taxon>Bacteria</taxon>
        <taxon>Pseudomonadati</taxon>
        <taxon>Pseudomonadota</taxon>
        <taxon>Betaproteobacteria</taxon>
        <taxon>Nitrosomonadales</taxon>
        <taxon>Sulfuricellaceae</taxon>
        <taxon>Sulfuriferula</taxon>
    </lineage>
</organism>
<sequence>MQKTVILMAVILSACTAKPPTVLEFLHNEKQLSDTTKECRNNGEGNKLNPTPICANAFEAQNMKFTAREFSHCGNDQACLEKFYTDKLK</sequence>
<name>A0A809S9X1_9PROT</name>
<proteinExistence type="predicted"/>
<dbReference type="AlphaFoldDB" id="A0A809S9X1"/>
<evidence type="ECO:0000313" key="2">
    <source>
        <dbReference type="Proteomes" id="UP000463939"/>
    </source>
</evidence>
<dbReference type="KEGG" id="sniv:SFSGTM_22910"/>
<dbReference type="Proteomes" id="UP000463939">
    <property type="component" value="Chromosome"/>
</dbReference>
<dbReference type="NCBIfam" id="NF033894">
    <property type="entry name" value="Eex_IncN"/>
    <property type="match status" value="1"/>
</dbReference>
<evidence type="ECO:0000313" key="1">
    <source>
        <dbReference type="EMBL" id="BBP01583.1"/>
    </source>
</evidence>
<gene>
    <name evidence="1" type="ORF">SFSGTM_22910</name>
</gene>
<dbReference type="EMBL" id="AP021881">
    <property type="protein sequence ID" value="BBP01583.1"/>
    <property type="molecule type" value="Genomic_DNA"/>
</dbReference>
<evidence type="ECO:0008006" key="3">
    <source>
        <dbReference type="Google" id="ProtNLM"/>
    </source>
</evidence>
<protein>
    <recommendedName>
        <fullName evidence="3">Lipoprotein</fullName>
    </recommendedName>
</protein>
<reference evidence="2" key="1">
    <citation type="submission" date="2019-11" db="EMBL/GenBank/DDBJ databases">
        <title>Isolation and characterization of a novel species in the genus Sulfuriferula.</title>
        <authorList>
            <person name="Mochizuki J."/>
            <person name="Kojima H."/>
            <person name="Fukui M."/>
        </authorList>
    </citation>
    <scope>NUCLEOTIDE SEQUENCE [LARGE SCALE GENOMIC DNA]</scope>
    <source>
        <strain evidence="2">SGTM</strain>
    </source>
</reference>
<dbReference type="InterPro" id="IPR047937">
    <property type="entry name" value="Eex_IncN-like"/>
</dbReference>
<accession>A0A809S9X1</accession>
<dbReference type="PROSITE" id="PS51257">
    <property type="entry name" value="PROKAR_LIPOPROTEIN"/>
    <property type="match status" value="1"/>
</dbReference>
<keyword evidence="2" id="KW-1185">Reference proteome</keyword>